<feature type="region of interest" description="Disordered" evidence="1">
    <location>
        <begin position="754"/>
        <end position="783"/>
    </location>
</feature>
<dbReference type="GO" id="GO:1990351">
    <property type="term" value="C:transporter complex"/>
    <property type="evidence" value="ECO:0007669"/>
    <property type="project" value="TreeGrafter"/>
</dbReference>
<reference evidence="4 5" key="1">
    <citation type="submission" date="2018-09" db="EMBL/GenBank/DDBJ databases">
        <title>Genomic Encyclopedia of Archaeal and Bacterial Type Strains, Phase II (KMG-II): from individual species to whole genera.</title>
        <authorList>
            <person name="Goeker M."/>
        </authorList>
    </citation>
    <scope>NUCLEOTIDE SEQUENCE [LARGE SCALE GENOMIC DNA]</scope>
    <source>
        <strain evidence="4 5">DSM 27148</strain>
    </source>
</reference>
<dbReference type="AlphaFoldDB" id="A0A419W3V4"/>
<dbReference type="PANTHER" id="PTHR30189">
    <property type="entry name" value="LPS-ASSEMBLY PROTEIN"/>
    <property type="match status" value="1"/>
</dbReference>
<evidence type="ECO:0000313" key="4">
    <source>
        <dbReference type="EMBL" id="RKD90129.1"/>
    </source>
</evidence>
<feature type="signal peptide" evidence="2">
    <location>
        <begin position="1"/>
        <end position="22"/>
    </location>
</feature>
<name>A0A419W3V4_9BACT</name>
<organism evidence="4 5">
    <name type="scientific">Mangrovibacterium diazotrophicum</name>
    <dbReference type="NCBI Taxonomy" id="1261403"/>
    <lineage>
        <taxon>Bacteria</taxon>
        <taxon>Pseudomonadati</taxon>
        <taxon>Bacteroidota</taxon>
        <taxon>Bacteroidia</taxon>
        <taxon>Marinilabiliales</taxon>
        <taxon>Prolixibacteraceae</taxon>
        <taxon>Mangrovibacterium</taxon>
    </lineage>
</organism>
<dbReference type="EMBL" id="RAPN01000001">
    <property type="protein sequence ID" value="RKD90129.1"/>
    <property type="molecule type" value="Genomic_DNA"/>
</dbReference>
<accession>A0A419W3V4</accession>
<dbReference type="GO" id="GO:0009279">
    <property type="term" value="C:cell outer membrane"/>
    <property type="evidence" value="ECO:0007669"/>
    <property type="project" value="TreeGrafter"/>
</dbReference>
<evidence type="ECO:0000259" key="3">
    <source>
        <dbReference type="Pfam" id="PF19838"/>
    </source>
</evidence>
<evidence type="ECO:0000256" key="1">
    <source>
        <dbReference type="SAM" id="MobiDB-lite"/>
    </source>
</evidence>
<feature type="compositionally biased region" description="Low complexity" evidence="1">
    <location>
        <begin position="771"/>
        <end position="781"/>
    </location>
</feature>
<keyword evidence="5" id="KW-1185">Reference proteome</keyword>
<feature type="compositionally biased region" description="Gly residues" evidence="1">
    <location>
        <begin position="760"/>
        <end position="770"/>
    </location>
</feature>
<comment type="caution">
    <text evidence="4">The sequence shown here is derived from an EMBL/GenBank/DDBJ whole genome shotgun (WGS) entry which is preliminary data.</text>
</comment>
<evidence type="ECO:0000256" key="2">
    <source>
        <dbReference type="SAM" id="SignalP"/>
    </source>
</evidence>
<evidence type="ECO:0000313" key="5">
    <source>
        <dbReference type="Proteomes" id="UP000283387"/>
    </source>
</evidence>
<dbReference type="PANTHER" id="PTHR30189:SF1">
    <property type="entry name" value="LPS-ASSEMBLY PROTEIN LPTD"/>
    <property type="match status" value="1"/>
</dbReference>
<keyword evidence="2" id="KW-0732">Signal</keyword>
<feature type="chain" id="PRO_5019365930" description="LPS-assembly protein LptD central domain-containing protein" evidence="2">
    <location>
        <begin position="23"/>
        <end position="913"/>
    </location>
</feature>
<dbReference type="Proteomes" id="UP000283387">
    <property type="component" value="Unassembled WGS sequence"/>
</dbReference>
<dbReference type="Pfam" id="PF19838">
    <property type="entry name" value="LptD_2"/>
    <property type="match status" value="1"/>
</dbReference>
<dbReference type="InterPro" id="IPR045659">
    <property type="entry name" value="LptD_2"/>
</dbReference>
<protein>
    <recommendedName>
        <fullName evidence="3">LPS-assembly protein LptD central domain-containing protein</fullName>
    </recommendedName>
</protein>
<sequence>MGILKRKLVIYLFLLIGLCANAQETPKLVIEELDFPDSLISIAPDSLAMPAIPDSLALPADSLLTDTLQTEAKEKKPVLDATINYNAQDSIIVALDGKKVYMYKGGVVTYENIELTADYIILDLNTKEVYAEGLPDSTGVMQGNPIFKDGTDEFECKTLRYNFKSQKGIIQDVKTEQGEGYVHSERTKKVSKDAFILKNGKYTTCDADHPHFYLKMTKAKVISNKKIITGPAYMVLEDFPIYFPILPFGFFPNSPSYSSGIIIPSYGEENSRGFFLREGGYYWAASEYFDVTLKGDIYSKGSWGTYFSSNYRKRYKFNGSVNIKYNVNKYSEEGLPDYSRSPGFSIQWTHSQDSKANPYQTFSASVNMSTSSYDKQNSYNVYSYLNSQKSSSISYSKKWENSPFNMSVNFRHSQNSSDSTMTISFPEMTFSMSKIYPFKSKNHVGKTRFWEKISIGYTGNIKNSITAREDSILQMSLVKDWQNGWQHSIPITLPSFNLLKYINMSPSFTYKERWYTNEVQSKYIFNHVTGEEMILKDTIYGFKRNYEYSYSLSASTNIYGMYLIKNPNSRIKAIRHKMTPTMSFSYRPDFGDPKYGFWDSYVDAKGKIKYFNRFQNGVFGSTSRGESGAISFGLSNNIEAKMAARTDTISSTNTEGGEKSDDKYTKVKILENLSFSGSYNLVADSLNLSNIAIRGRTTIKGISINFGGTLNPYLTDTTGDVTINQYAWNHRSGLAKLGRLTNANLSFGLSFKSKDKKGGNKGGTGGGQPGQGPQSSGQPDTGFDEFGQPLPVLMMTGPQYYDFSIPWEFRMDYTMSYSKSNPFESATINQSVNFNGRLSLTDKWNMTMTTNFDIQAKEFSFTTFNISRSLHCWSMSFNFVPFGDRKSYSFSLNASSSMLKDLKIDKNKSWYDN</sequence>
<dbReference type="InterPro" id="IPR050218">
    <property type="entry name" value="LptD"/>
</dbReference>
<gene>
    <name evidence="4" type="ORF">BC643_0465</name>
</gene>
<proteinExistence type="predicted"/>
<feature type="domain" description="LPS-assembly protein LptD central" evidence="3">
    <location>
        <begin position="227"/>
        <end position="713"/>
    </location>
</feature>